<dbReference type="Pfam" id="PF13443">
    <property type="entry name" value="HTH_26"/>
    <property type="match status" value="1"/>
</dbReference>
<evidence type="ECO:0000313" key="7">
    <source>
        <dbReference type="EMBL" id="SUN83481.1"/>
    </source>
</evidence>
<evidence type="ECO:0000259" key="4">
    <source>
        <dbReference type="PROSITE" id="PS50943"/>
    </source>
</evidence>
<reference evidence="12 13" key="5">
    <citation type="submission" date="2019-04" db="EMBL/GenBank/DDBJ databases">
        <authorList>
            <consortium name="Pathogen Informatics"/>
        </authorList>
    </citation>
    <scope>NUCLEOTIDE SEQUENCE [LARGE SCALE GENOMIC DNA]</scope>
    <source>
        <strain evidence="12 13">GPSC47</strain>
    </source>
</reference>
<dbReference type="InterPro" id="IPR036286">
    <property type="entry name" value="LexA/Signal_pep-like_sf"/>
</dbReference>
<dbReference type="Gene3D" id="2.10.109.10">
    <property type="entry name" value="Umud Fragment, subunit A"/>
    <property type="match status" value="1"/>
</dbReference>
<dbReference type="CDD" id="cd00093">
    <property type="entry name" value="HTH_XRE"/>
    <property type="match status" value="1"/>
</dbReference>
<proteinExistence type="predicted"/>
<evidence type="ECO:0000313" key="5">
    <source>
        <dbReference type="EMBL" id="CDQ30430.1"/>
    </source>
</evidence>
<dbReference type="EMBL" id="CAAULE010000014">
    <property type="protein sequence ID" value="VOG83226.1"/>
    <property type="molecule type" value="Genomic_DNA"/>
</dbReference>
<evidence type="ECO:0000313" key="11">
    <source>
        <dbReference type="Proteomes" id="UP000254854"/>
    </source>
</evidence>
<dbReference type="Proteomes" id="UP000312530">
    <property type="component" value="Unassembled WGS sequence"/>
</dbReference>
<sequence>MSLGNKQIMADNIKRLLSAKGLNPRQLAIALDFKYTTVNDWVNAKTYPRIDKIEMLANFFNVSKSDLVENKNAETPTTSLIQSIYDQLTPPRQAKALTYLKKQLLEQKNENIVSENIISLDDYRESKTLPVIGVVTAGNGITQDDNLNIEKCFYTDEIPDDYDAIAYVVGNSMEPKIKNGDYLFIKNTPQVDYNTIGIFQVDGANYVKKLRQGYLESLNPDCADIQLDESNDIRTIGEVVGIYREK</sequence>
<keyword evidence="3" id="KW-0804">Transcription</keyword>
<reference evidence="5" key="2">
    <citation type="submission" date="2014-10" db="EMBL/GenBank/DDBJ databases">
        <title>Contrasting mechanisms driving short-term and long-term diversification of pneumococci.</title>
        <authorList>
            <person name="Croucher N.J."/>
            <person name="Coupland P.C."/>
            <person name="Stevenson A.E."/>
            <person name="Callendrello A."/>
            <person name="Bentley S.D."/>
            <person name="Hanage W.P."/>
        </authorList>
    </citation>
    <scope>NUCLEOTIDE SEQUENCE</scope>
    <source>
        <strain evidence="5">NFPTS</strain>
    </source>
</reference>
<name>A0A098API4_STREE</name>
<dbReference type="OMA" id="HMEVKLR"/>
<dbReference type="InterPro" id="IPR039418">
    <property type="entry name" value="LexA-like"/>
</dbReference>
<dbReference type="Proteomes" id="UP000254854">
    <property type="component" value="Unassembled WGS sequence"/>
</dbReference>
<dbReference type="PANTHER" id="PTHR40661:SF1">
    <property type="entry name" value="HTH CRO_C1-TYPE DOMAIN-CONTAINING PROTEIN"/>
    <property type="match status" value="1"/>
</dbReference>
<evidence type="ECO:0000256" key="2">
    <source>
        <dbReference type="ARBA" id="ARBA00023125"/>
    </source>
</evidence>
<evidence type="ECO:0000256" key="3">
    <source>
        <dbReference type="ARBA" id="ARBA00023163"/>
    </source>
</evidence>
<dbReference type="EMBL" id="CAAQRO010000013">
    <property type="protein sequence ID" value="VMC99647.1"/>
    <property type="molecule type" value="Genomic_DNA"/>
</dbReference>
<dbReference type="InterPro" id="IPR015927">
    <property type="entry name" value="Peptidase_S24_S26A/B/C"/>
</dbReference>
<dbReference type="CDD" id="cd06529">
    <property type="entry name" value="S24_LexA-like"/>
    <property type="match status" value="1"/>
</dbReference>
<dbReference type="SUPFAM" id="SSF47413">
    <property type="entry name" value="lambda repressor-like DNA-binding domains"/>
    <property type="match status" value="1"/>
</dbReference>
<dbReference type="Proteomes" id="UP000043005">
    <property type="component" value="Unassembled WGS sequence"/>
</dbReference>
<protein>
    <submittedName>
        <fullName evidence="6">Bifunctional S24 family peptidase/transcriptional regulator</fullName>
    </submittedName>
    <submittedName>
        <fullName evidence="5">Putative phage-related chromosomal island protein</fullName>
    </submittedName>
</protein>
<evidence type="ECO:0000313" key="13">
    <source>
        <dbReference type="Proteomes" id="UP000312530"/>
    </source>
</evidence>
<keyword evidence="1" id="KW-0805">Transcription regulation</keyword>
<dbReference type="EMBL" id="LK020699">
    <property type="protein sequence ID" value="CDQ30430.1"/>
    <property type="molecule type" value="Genomic_DNA"/>
</dbReference>
<evidence type="ECO:0000256" key="1">
    <source>
        <dbReference type="ARBA" id="ARBA00023015"/>
    </source>
</evidence>
<dbReference type="InterPro" id="IPR001387">
    <property type="entry name" value="Cro/C1-type_HTH"/>
</dbReference>
<organism evidence="5">
    <name type="scientific">Streptococcus pneumoniae</name>
    <dbReference type="NCBI Taxonomy" id="1313"/>
    <lineage>
        <taxon>Bacteria</taxon>
        <taxon>Bacillati</taxon>
        <taxon>Bacillota</taxon>
        <taxon>Bacilli</taxon>
        <taxon>Lactobacillales</taxon>
        <taxon>Streptococcaceae</taxon>
        <taxon>Streptococcus</taxon>
    </lineage>
</organism>
<dbReference type="SUPFAM" id="SSF51306">
    <property type="entry name" value="LexA/Signal peptidase"/>
    <property type="match status" value="1"/>
</dbReference>
<evidence type="ECO:0000313" key="9">
    <source>
        <dbReference type="EMBL" id="VOG83226.1"/>
    </source>
</evidence>
<dbReference type="SMART" id="SM00530">
    <property type="entry name" value="HTH_XRE"/>
    <property type="match status" value="1"/>
</dbReference>
<accession>A0A098API4</accession>
<evidence type="ECO:0000313" key="10">
    <source>
        <dbReference type="Proteomes" id="UP000043005"/>
    </source>
</evidence>
<dbReference type="Gene3D" id="1.10.260.40">
    <property type="entry name" value="lambda repressor-like DNA-binding domains"/>
    <property type="match status" value="1"/>
</dbReference>
<dbReference type="EMBL" id="CKTV01000041">
    <property type="protein sequence ID" value="CJA56602.1"/>
    <property type="molecule type" value="Genomic_DNA"/>
</dbReference>
<dbReference type="EMBL" id="UHFW01000006">
    <property type="protein sequence ID" value="SUN83481.1"/>
    <property type="molecule type" value="Genomic_DNA"/>
</dbReference>
<keyword evidence="2" id="KW-0238">DNA-binding</keyword>
<reference evidence="5" key="1">
    <citation type="submission" date="2014-04" db="EMBL/GenBank/DDBJ databases">
        <authorList>
            <person name="Croucher N."/>
        </authorList>
    </citation>
    <scope>NUCLEOTIDE SEQUENCE</scope>
    <source>
        <strain evidence="5">NFPTS</strain>
    </source>
</reference>
<reference evidence="7 11" key="4">
    <citation type="submission" date="2018-06" db="EMBL/GenBank/DDBJ databases">
        <authorList>
            <consortium name="Pathogen Informatics"/>
            <person name="Doyle S."/>
        </authorList>
    </citation>
    <scope>NUCLEOTIDE SEQUENCE [LARGE SCALE GENOMIC DNA]</scope>
    <source>
        <strain evidence="7 11">NCTC13734</strain>
    </source>
</reference>
<evidence type="ECO:0000313" key="8">
    <source>
        <dbReference type="EMBL" id="VMC99647.1"/>
    </source>
</evidence>
<dbReference type="Proteomes" id="UP000311381">
    <property type="component" value="Unassembled WGS sequence"/>
</dbReference>
<dbReference type="GO" id="GO:0003677">
    <property type="term" value="F:DNA binding"/>
    <property type="evidence" value="ECO:0007669"/>
    <property type="project" value="UniProtKB-KW"/>
</dbReference>
<gene>
    <name evidence="6" type="ORF">ERS021383_01918</name>
    <name evidence="7" type="ORF">NCTC13734_00097</name>
    <name evidence="8" type="ORF">SAMEA2627268_01732</name>
    <name evidence="9" type="ORF">SAMEA2696453_01593</name>
</gene>
<feature type="domain" description="HTH cro/C1-type" evidence="4">
    <location>
        <begin position="13"/>
        <end position="67"/>
    </location>
</feature>
<evidence type="ECO:0000313" key="12">
    <source>
        <dbReference type="Proteomes" id="UP000311381"/>
    </source>
</evidence>
<dbReference type="InterPro" id="IPR010982">
    <property type="entry name" value="Lambda_DNA-bd_dom_sf"/>
</dbReference>
<dbReference type="PROSITE" id="PS50943">
    <property type="entry name" value="HTH_CROC1"/>
    <property type="match status" value="1"/>
</dbReference>
<dbReference type="Pfam" id="PF00717">
    <property type="entry name" value="Peptidase_S24"/>
    <property type="match status" value="1"/>
</dbReference>
<dbReference type="PANTHER" id="PTHR40661">
    <property type="match status" value="1"/>
</dbReference>
<reference evidence="6 10" key="3">
    <citation type="submission" date="2015-03" db="EMBL/GenBank/DDBJ databases">
        <authorList>
            <consortium name="Pathogen Informatics"/>
            <person name="Murphy D."/>
        </authorList>
    </citation>
    <scope>NUCLEOTIDE SEQUENCE [LARGE SCALE GENOMIC DNA]</scope>
    <source>
        <strain evidence="6 10">SMRU1873</strain>
    </source>
</reference>
<dbReference type="AlphaFoldDB" id="A0A098API4"/>
<evidence type="ECO:0000313" key="6">
    <source>
        <dbReference type="EMBL" id="CJA56602.1"/>
    </source>
</evidence>
<dbReference type="RefSeq" id="WP_000052018.1">
    <property type="nucleotide sequence ID" value="NZ_CAXKTU010000006.1"/>
</dbReference>